<accession>F7ZBR8</accession>
<dbReference type="Proteomes" id="UP000001353">
    <property type="component" value="Chromosome"/>
</dbReference>
<dbReference type="PANTHER" id="PTHR47894:SF1">
    <property type="entry name" value="HTH-TYPE TRANSCRIPTIONAL REGULATOR VQSM"/>
    <property type="match status" value="1"/>
</dbReference>
<dbReference type="PROSITE" id="PS01124">
    <property type="entry name" value="HTH_ARAC_FAMILY_2"/>
    <property type="match status" value="1"/>
</dbReference>
<dbReference type="SMART" id="SM00342">
    <property type="entry name" value="HTH_ARAC"/>
    <property type="match status" value="1"/>
</dbReference>
<evidence type="ECO:0000313" key="6">
    <source>
        <dbReference type="Proteomes" id="UP000001353"/>
    </source>
</evidence>
<dbReference type="InterPro" id="IPR032687">
    <property type="entry name" value="AraC-type_N"/>
</dbReference>
<dbReference type="InterPro" id="IPR009057">
    <property type="entry name" value="Homeodomain-like_sf"/>
</dbReference>
<dbReference type="OrthoDB" id="9814125at2"/>
<evidence type="ECO:0000256" key="3">
    <source>
        <dbReference type="ARBA" id="ARBA00023163"/>
    </source>
</evidence>
<keyword evidence="6" id="KW-1185">Reference proteome</keyword>
<evidence type="ECO:0000256" key="1">
    <source>
        <dbReference type="ARBA" id="ARBA00023015"/>
    </source>
</evidence>
<dbReference type="eggNOG" id="COG2207">
    <property type="taxonomic scope" value="Bacteria"/>
</dbReference>
<dbReference type="HOGENOM" id="CLU_047522_3_1_5"/>
<dbReference type="PANTHER" id="PTHR47894">
    <property type="entry name" value="HTH-TYPE TRANSCRIPTIONAL REGULATOR GADX"/>
    <property type="match status" value="1"/>
</dbReference>
<sequence>MSKSLPLVQLQLLHPLIAGLRSYGVDPDPVLESVGLTQTAVDQAGASVHVMVMHHLLENCAVAANDQTFCAKIGSQLDPTGWPMVRDAFQRATTLGDFLNIYVAQAHKYASSATSYVEVRGDMATFGETRKFKPLVEPAQNDGFMIALKMAMLGRVLGEIKEPERVLLVLSDPAVLPNALKRFQALRGNNMGCRVQFPSEWLLRPNSESGLETGFAEQGTAKQQDAFLISMRQLLGQQIGNGGLSANEAAELMHMSSRKLARMLSKLGTSVSKELSKAKIEHAKEVLLTTDRSVEDIAASLGYSDPSNFARAFSKVVRSTPSAFRDQFK</sequence>
<evidence type="ECO:0000259" key="4">
    <source>
        <dbReference type="PROSITE" id="PS01124"/>
    </source>
</evidence>
<evidence type="ECO:0000313" key="5">
    <source>
        <dbReference type="EMBL" id="AEI93110.1"/>
    </source>
</evidence>
<dbReference type="Pfam" id="PF12833">
    <property type="entry name" value="HTH_18"/>
    <property type="match status" value="1"/>
</dbReference>
<gene>
    <name evidence="5" type="ordered locus">RLO149_c011030</name>
</gene>
<dbReference type="PROSITE" id="PS00041">
    <property type="entry name" value="HTH_ARAC_FAMILY_1"/>
    <property type="match status" value="1"/>
</dbReference>
<evidence type="ECO:0000256" key="2">
    <source>
        <dbReference type="ARBA" id="ARBA00023125"/>
    </source>
</evidence>
<dbReference type="STRING" id="391595.RLO149_c011030"/>
<dbReference type="GO" id="GO:0005829">
    <property type="term" value="C:cytosol"/>
    <property type="evidence" value="ECO:0007669"/>
    <property type="project" value="TreeGrafter"/>
</dbReference>
<dbReference type="SUPFAM" id="SSF46689">
    <property type="entry name" value="Homeodomain-like"/>
    <property type="match status" value="1"/>
</dbReference>
<dbReference type="GO" id="GO:0003700">
    <property type="term" value="F:DNA-binding transcription factor activity"/>
    <property type="evidence" value="ECO:0007669"/>
    <property type="project" value="InterPro"/>
</dbReference>
<name>F7ZBR8_ROSLO</name>
<dbReference type="PRINTS" id="PR00032">
    <property type="entry name" value="HTHARAC"/>
</dbReference>
<dbReference type="AlphaFoldDB" id="F7ZBR8"/>
<dbReference type="InterPro" id="IPR020449">
    <property type="entry name" value="Tscrpt_reg_AraC-type_HTH"/>
</dbReference>
<dbReference type="Pfam" id="PF12625">
    <property type="entry name" value="Arabinose_bd"/>
    <property type="match status" value="1"/>
</dbReference>
<protein>
    <submittedName>
        <fullName evidence="5">Helix-turn-helix protein</fullName>
    </submittedName>
</protein>
<proteinExistence type="predicted"/>
<keyword evidence="3" id="KW-0804">Transcription</keyword>
<keyword evidence="2" id="KW-0238">DNA-binding</keyword>
<organism evidence="5 6">
    <name type="scientific">Roseobacter litoralis (strain ATCC 49566 / DSM 6996 / JCM 21268 / NBRC 15278 / OCh 149)</name>
    <dbReference type="NCBI Taxonomy" id="391595"/>
    <lineage>
        <taxon>Bacteria</taxon>
        <taxon>Pseudomonadati</taxon>
        <taxon>Pseudomonadota</taxon>
        <taxon>Alphaproteobacteria</taxon>
        <taxon>Rhodobacterales</taxon>
        <taxon>Roseobacteraceae</taxon>
        <taxon>Roseobacter</taxon>
    </lineage>
</organism>
<feature type="domain" description="HTH araC/xylS-type" evidence="4">
    <location>
        <begin position="229"/>
        <end position="327"/>
    </location>
</feature>
<keyword evidence="1" id="KW-0805">Transcription regulation</keyword>
<dbReference type="EMBL" id="CP002623">
    <property type="protein sequence ID" value="AEI93110.1"/>
    <property type="molecule type" value="Genomic_DNA"/>
</dbReference>
<dbReference type="Gene3D" id="1.10.10.60">
    <property type="entry name" value="Homeodomain-like"/>
    <property type="match status" value="1"/>
</dbReference>
<dbReference type="KEGG" id="rli:RLO149_c011030"/>
<dbReference type="GO" id="GO:0000976">
    <property type="term" value="F:transcription cis-regulatory region binding"/>
    <property type="evidence" value="ECO:0007669"/>
    <property type="project" value="TreeGrafter"/>
</dbReference>
<reference evidence="5 6" key="1">
    <citation type="journal article" date="2011" name="BMC Genomics">
        <title>Comparative genome analysis and genome-guided physiological analysis of Roseobacter litoralis.</title>
        <authorList>
            <person name="Kalhoefer D."/>
            <person name="Thole S."/>
            <person name="Voget S."/>
            <person name="Lehmann R."/>
            <person name="Liesegang H."/>
            <person name="Wollher A."/>
            <person name="Daniel R."/>
            <person name="Simon M."/>
            <person name="Brinkhoff T."/>
        </authorList>
    </citation>
    <scope>NUCLEOTIDE SEQUENCE [LARGE SCALE GENOMIC DNA]</scope>
    <source>
        <strain evidence="6">ATCC 49566 / DSM 6996 / JCM 21268 / NBRC 15278 / OCh 149</strain>
    </source>
</reference>
<dbReference type="RefSeq" id="WP_013961048.1">
    <property type="nucleotide sequence ID" value="NC_015730.1"/>
</dbReference>
<dbReference type="InterPro" id="IPR018060">
    <property type="entry name" value="HTH_AraC"/>
</dbReference>
<dbReference type="InterPro" id="IPR018062">
    <property type="entry name" value="HTH_AraC-typ_CS"/>
</dbReference>